<evidence type="ECO:0000259" key="1">
    <source>
        <dbReference type="Pfam" id="PF00668"/>
    </source>
</evidence>
<dbReference type="AlphaFoldDB" id="A0A1W1Y1L5"/>
<dbReference type="STRING" id="1121001.SAMN02745857_04373"/>
<dbReference type="CDD" id="cd19544">
    <property type="entry name" value="E-C_NRPS"/>
    <property type="match status" value="1"/>
</dbReference>
<reference evidence="2 3" key="1">
    <citation type="submission" date="2017-04" db="EMBL/GenBank/DDBJ databases">
        <authorList>
            <person name="Afonso C.L."/>
            <person name="Miller P.J."/>
            <person name="Scott M.A."/>
            <person name="Spackman E."/>
            <person name="Goraichik I."/>
            <person name="Dimitrov K.M."/>
            <person name="Suarez D.L."/>
            <person name="Swayne D.E."/>
        </authorList>
    </citation>
    <scope>NUCLEOTIDE SEQUENCE [LARGE SCALE GENOMIC DNA]</scope>
    <source>
        <strain evidence="2 3">DSM 23236</strain>
    </source>
</reference>
<dbReference type="Gene3D" id="3.30.559.10">
    <property type="entry name" value="Chloramphenicol acetyltransferase-like domain"/>
    <property type="match status" value="1"/>
</dbReference>
<dbReference type="InterPro" id="IPR001242">
    <property type="entry name" value="Condensation_dom"/>
</dbReference>
<dbReference type="SUPFAM" id="SSF52777">
    <property type="entry name" value="CoA-dependent acyltransferases"/>
    <property type="match status" value="2"/>
</dbReference>
<dbReference type="EMBL" id="FWXD01000076">
    <property type="protein sequence ID" value="SMC30025.1"/>
    <property type="molecule type" value="Genomic_DNA"/>
</dbReference>
<dbReference type="GO" id="GO:0044550">
    <property type="term" value="P:secondary metabolite biosynthetic process"/>
    <property type="evidence" value="ECO:0007669"/>
    <property type="project" value="TreeGrafter"/>
</dbReference>
<dbReference type="GO" id="GO:0031177">
    <property type="term" value="F:phosphopantetheine binding"/>
    <property type="evidence" value="ECO:0007669"/>
    <property type="project" value="TreeGrafter"/>
</dbReference>
<keyword evidence="3" id="KW-1185">Reference proteome</keyword>
<proteinExistence type="predicted"/>
<protein>
    <submittedName>
        <fullName evidence="2">Condensation domain-containing protein</fullName>
    </submittedName>
</protein>
<accession>A0A1W1Y1L5</accession>
<gene>
    <name evidence="2" type="ORF">SAMN02745857_04373</name>
</gene>
<dbReference type="Gene3D" id="3.30.559.30">
    <property type="entry name" value="Nonribosomal peptide synthetase, condensation domain"/>
    <property type="match status" value="1"/>
</dbReference>
<name>A0A1W1Y1L5_9NEIS</name>
<feature type="non-terminal residue" evidence="2">
    <location>
        <position position="1"/>
    </location>
</feature>
<dbReference type="Proteomes" id="UP000192761">
    <property type="component" value="Unassembled WGS sequence"/>
</dbReference>
<dbReference type="Pfam" id="PF00668">
    <property type="entry name" value="Condensation"/>
    <property type="match status" value="1"/>
</dbReference>
<feature type="domain" description="Condensation" evidence="1">
    <location>
        <begin position="2"/>
        <end position="430"/>
    </location>
</feature>
<organism evidence="2 3">
    <name type="scientific">Andreprevotia lacus DSM 23236</name>
    <dbReference type="NCBI Taxonomy" id="1121001"/>
    <lineage>
        <taxon>Bacteria</taxon>
        <taxon>Pseudomonadati</taxon>
        <taxon>Pseudomonadota</taxon>
        <taxon>Betaproteobacteria</taxon>
        <taxon>Neisseriales</taxon>
        <taxon>Chitinibacteraceae</taxon>
        <taxon>Andreprevotia</taxon>
    </lineage>
</organism>
<feature type="non-terminal residue" evidence="2">
    <location>
        <position position="431"/>
    </location>
</feature>
<sequence length="431" mass="47359">NVQDIYPLAPLQEGILFHHLMEQEGDPYLLPSLYAFPDRASVLRFAETLQQVILRHDILRTSLAWQGLAQPVQIVHRHAGLPLEWVELDASLGDPGEQLQDRFNPRHYRIGLDSAPLLRCHAVEDRSSGRCLLHLNAHHLTVDHTALGLLVEEAALIEQGRAAELPPAIPFRNFVAQARLGSQPEEQEAFFRKMLADIDAPTAPFDLLNVQGDGSDIREHTQALPQALAQQIRQLARSHGVSAASLLHLAWALVLARATGRSDIVFGTVLLGRLQGGEQAGRVMGMFINTLPLRLDVDSKPVTHSLKDAHTRLAQLLQHEHAPLALAQRCSGVQAPAPLFTSLLNYRHSAPAAHAVDATPADDDIQVLAAHERTNYPLTLAIDDLGEGFQLTAQVAQPIDPQRICQFMQAAVEQLVAALQQQPNQPLAQLD</sequence>
<evidence type="ECO:0000313" key="3">
    <source>
        <dbReference type="Proteomes" id="UP000192761"/>
    </source>
</evidence>
<dbReference type="PANTHER" id="PTHR45527:SF1">
    <property type="entry name" value="FATTY ACID SYNTHASE"/>
    <property type="match status" value="1"/>
</dbReference>
<dbReference type="GO" id="GO:0003824">
    <property type="term" value="F:catalytic activity"/>
    <property type="evidence" value="ECO:0007669"/>
    <property type="project" value="InterPro"/>
</dbReference>
<dbReference type="GO" id="GO:0005737">
    <property type="term" value="C:cytoplasm"/>
    <property type="evidence" value="ECO:0007669"/>
    <property type="project" value="TreeGrafter"/>
</dbReference>
<evidence type="ECO:0000313" key="2">
    <source>
        <dbReference type="EMBL" id="SMC30025.1"/>
    </source>
</evidence>
<dbReference type="PANTHER" id="PTHR45527">
    <property type="entry name" value="NONRIBOSOMAL PEPTIDE SYNTHETASE"/>
    <property type="match status" value="1"/>
</dbReference>
<dbReference type="GO" id="GO:0043041">
    <property type="term" value="P:amino acid activation for nonribosomal peptide biosynthetic process"/>
    <property type="evidence" value="ECO:0007669"/>
    <property type="project" value="TreeGrafter"/>
</dbReference>
<dbReference type="InterPro" id="IPR023213">
    <property type="entry name" value="CAT-like_dom_sf"/>
</dbReference>